<reference evidence="3 5" key="1">
    <citation type="journal article" date="2019" name="Emerg. Microbes Infect.">
        <title>Comprehensive subspecies identification of 175 nontuberculous mycobacteria species based on 7547 genomic profiles.</title>
        <authorList>
            <person name="Matsumoto Y."/>
            <person name="Kinjo T."/>
            <person name="Motooka D."/>
            <person name="Nabeya D."/>
            <person name="Jung N."/>
            <person name="Uechi K."/>
            <person name="Horii T."/>
            <person name="Iida T."/>
            <person name="Fujita J."/>
            <person name="Nakamura S."/>
        </authorList>
    </citation>
    <scope>NUCLEOTIDE SEQUENCE [LARGE SCALE GENOMIC DNA]</scope>
    <source>
        <strain evidence="3 5">JCM 13573</strain>
    </source>
</reference>
<accession>A0AAX1J894</accession>
<dbReference type="KEGG" id="mku:I2456_26285"/>
<dbReference type="Proteomes" id="UP000465306">
    <property type="component" value="Unassembled WGS sequence"/>
</dbReference>
<keyword evidence="1" id="KW-1133">Transmembrane helix</keyword>
<dbReference type="Proteomes" id="UP000663583">
    <property type="component" value="Chromosome"/>
</dbReference>
<evidence type="ECO:0000256" key="1">
    <source>
        <dbReference type="SAM" id="Phobius"/>
    </source>
</evidence>
<reference evidence="3" key="2">
    <citation type="submission" date="2020-02" db="EMBL/GenBank/DDBJ databases">
        <authorList>
            <person name="Matsumoto Y."/>
            <person name="Kinjo T."/>
            <person name="Motooka D."/>
            <person name="Nabeya D."/>
            <person name="Jung N."/>
            <person name="Uechi K."/>
            <person name="Horii T."/>
            <person name="Iida T."/>
            <person name="Fujita J."/>
            <person name="Nakamura S."/>
        </authorList>
    </citation>
    <scope>NUCLEOTIDE SEQUENCE</scope>
    <source>
        <strain evidence="3">JCM 13573</strain>
    </source>
</reference>
<feature type="signal peptide" evidence="2">
    <location>
        <begin position="1"/>
        <end position="24"/>
    </location>
</feature>
<keyword evidence="1" id="KW-0472">Membrane</keyword>
<evidence type="ECO:0000313" key="5">
    <source>
        <dbReference type="Proteomes" id="UP000465306"/>
    </source>
</evidence>
<sequence length="91" mass="9166">MRKTLAVMCATGSLLFGGAGLANATTEVSVPASTTTIVADNDANNNNHSDKTGLWGLTGLLGLLGLAGLKRRNDVRPTAGTTTTNPRGGAV</sequence>
<evidence type="ECO:0008006" key="7">
    <source>
        <dbReference type="Google" id="ProtNLM"/>
    </source>
</evidence>
<keyword evidence="2" id="KW-0732">Signal</keyword>
<protein>
    <recommendedName>
        <fullName evidence="7">LPXTG cell wall anchor domain-containing protein</fullName>
    </recommendedName>
</protein>
<evidence type="ECO:0000313" key="6">
    <source>
        <dbReference type="Proteomes" id="UP000663583"/>
    </source>
</evidence>
<keyword evidence="1" id="KW-0812">Transmembrane</keyword>
<organism evidence="4 6">
    <name type="scientific">Mycobacterium kubicae</name>
    <dbReference type="NCBI Taxonomy" id="120959"/>
    <lineage>
        <taxon>Bacteria</taxon>
        <taxon>Bacillati</taxon>
        <taxon>Actinomycetota</taxon>
        <taxon>Actinomycetes</taxon>
        <taxon>Mycobacteriales</taxon>
        <taxon>Mycobacteriaceae</taxon>
        <taxon>Mycobacterium</taxon>
        <taxon>Mycobacterium simiae complex</taxon>
    </lineage>
</organism>
<proteinExistence type="predicted"/>
<evidence type="ECO:0000313" key="3">
    <source>
        <dbReference type="EMBL" id="GFG65978.1"/>
    </source>
</evidence>
<dbReference type="AlphaFoldDB" id="A0AAX1J894"/>
<reference evidence="4" key="3">
    <citation type="submission" date="2020-11" db="EMBL/GenBank/DDBJ databases">
        <title>Intraspecies plasmid and genomic variation of Mycobacterium kubicae revealed by the complete genome sequences of two clinical isolates.</title>
        <authorList>
            <person name="Hendrix J.R."/>
            <person name="Epperson L.E."/>
            <person name="Honda J.R."/>
            <person name="Strong M."/>
        </authorList>
    </citation>
    <scope>NUCLEOTIDE SEQUENCE</scope>
    <source>
        <strain evidence="4">JCM 13573</strain>
    </source>
</reference>
<dbReference type="EMBL" id="CP065047">
    <property type="protein sequence ID" value="QPI37719.1"/>
    <property type="molecule type" value="Genomic_DNA"/>
</dbReference>
<evidence type="ECO:0000313" key="4">
    <source>
        <dbReference type="EMBL" id="QPI37719.1"/>
    </source>
</evidence>
<dbReference type="EMBL" id="BLKU01000005">
    <property type="protein sequence ID" value="GFG65978.1"/>
    <property type="molecule type" value="Genomic_DNA"/>
</dbReference>
<name>A0AAX1J894_9MYCO</name>
<gene>
    <name evidence="4" type="ORF">I2456_26285</name>
    <name evidence="3" type="ORF">MKUB_34680</name>
</gene>
<feature type="transmembrane region" description="Helical" evidence="1">
    <location>
        <begin position="52"/>
        <end position="69"/>
    </location>
</feature>
<dbReference type="NCBIfam" id="NF041742">
    <property type="entry name" value="WGxxGxxG_fam"/>
    <property type="match status" value="1"/>
</dbReference>
<dbReference type="RefSeq" id="WP_068034457.1">
    <property type="nucleotide sequence ID" value="NZ_BLKU01000005.1"/>
</dbReference>
<keyword evidence="5" id="KW-1185">Reference proteome</keyword>
<feature type="chain" id="PRO_5043522249" description="LPXTG cell wall anchor domain-containing protein" evidence="2">
    <location>
        <begin position="25"/>
        <end position="91"/>
    </location>
</feature>
<evidence type="ECO:0000256" key="2">
    <source>
        <dbReference type="SAM" id="SignalP"/>
    </source>
</evidence>